<dbReference type="EMBL" id="QICS01000002">
    <property type="protein sequence ID" value="PXV93819.1"/>
    <property type="molecule type" value="Genomic_DNA"/>
</dbReference>
<evidence type="ECO:0000313" key="3">
    <source>
        <dbReference type="Proteomes" id="UP000247523"/>
    </source>
</evidence>
<comment type="caution">
    <text evidence="2">The sequence shown here is derived from an EMBL/GenBank/DDBJ whole genome shotgun (WGS) entry which is preliminary data.</text>
</comment>
<gene>
    <name evidence="2" type="ORF">C8E03_102594</name>
</gene>
<dbReference type="SUPFAM" id="SSF53474">
    <property type="entry name" value="alpha/beta-Hydrolases"/>
    <property type="match status" value="1"/>
</dbReference>
<feature type="domain" description="BD-FAE-like" evidence="1">
    <location>
        <begin position="30"/>
        <end position="122"/>
    </location>
</feature>
<sequence>MLQTKDIALGNTLYAKYATIYFDPNIIHKAVILYFHGGGLLYGNRNDLPEFHLNTLVNSAYIIISFDYPLAPAAKIDVILDDICCSINYYYKHSKFLIGSTLPYFLWGRSAGSYLCLLAASCGKLISAPRGIISYYGYGFLCDNWFNHPSNYYCQLPRVSEACLSKISSKIHSQGNLDTHYSTYVYARQTGNWLKLFFDDREKYFYLNYTLRSCTSLPCPLFCAHSTNDTDVPFTEFTELSQLYSAEKYITSGKIHDFDRDETAASTLRLLNSTIQFLDKLL</sequence>
<dbReference type="InterPro" id="IPR049492">
    <property type="entry name" value="BD-FAE-like_dom"/>
</dbReference>
<dbReference type="PANTHER" id="PTHR23024:SF339">
    <property type="entry name" value="ALPHA_BETA HYDROLASE FOLD-3 DOMAIN-CONTAINING PROTEIN"/>
    <property type="match status" value="1"/>
</dbReference>
<dbReference type="InterPro" id="IPR050466">
    <property type="entry name" value="Carboxylest/Gibb_receptor"/>
</dbReference>
<evidence type="ECO:0000313" key="2">
    <source>
        <dbReference type="EMBL" id="PXV93819.1"/>
    </source>
</evidence>
<accession>A0A318EV28</accession>
<evidence type="ECO:0000259" key="1">
    <source>
        <dbReference type="Pfam" id="PF20434"/>
    </source>
</evidence>
<protein>
    <submittedName>
        <fullName evidence="2">Acetyl esterase/lipase</fullName>
    </submittedName>
</protein>
<dbReference type="Gene3D" id="3.40.50.1820">
    <property type="entry name" value="alpha/beta hydrolase"/>
    <property type="match status" value="1"/>
</dbReference>
<reference evidence="2 3" key="1">
    <citation type="submission" date="2018-05" db="EMBL/GenBank/DDBJ databases">
        <title>Genomic Encyclopedia of Type Strains, Phase IV (KMG-IV): sequencing the most valuable type-strain genomes for metagenomic binning, comparative biology and taxonomic classification.</title>
        <authorList>
            <person name="Goeker M."/>
        </authorList>
    </citation>
    <scope>NUCLEOTIDE SEQUENCE [LARGE SCALE GENOMIC DNA]</scope>
    <source>
        <strain evidence="2 3">DSM 28816</strain>
    </source>
</reference>
<name>A0A318EV28_9FIRM</name>
<dbReference type="PANTHER" id="PTHR23024">
    <property type="entry name" value="ARYLACETAMIDE DEACETYLASE"/>
    <property type="match status" value="1"/>
</dbReference>
<dbReference type="RefSeq" id="WP_110290658.1">
    <property type="nucleotide sequence ID" value="NZ_QICS01000002.1"/>
</dbReference>
<dbReference type="InterPro" id="IPR029058">
    <property type="entry name" value="AB_hydrolase_fold"/>
</dbReference>
<organism evidence="2 3">
    <name type="scientific">Lachnotalea glycerini</name>
    <dbReference type="NCBI Taxonomy" id="1763509"/>
    <lineage>
        <taxon>Bacteria</taxon>
        <taxon>Bacillati</taxon>
        <taxon>Bacillota</taxon>
        <taxon>Clostridia</taxon>
        <taxon>Lachnospirales</taxon>
        <taxon>Lachnospiraceae</taxon>
        <taxon>Lachnotalea</taxon>
    </lineage>
</organism>
<dbReference type="Pfam" id="PF20434">
    <property type="entry name" value="BD-FAE"/>
    <property type="match status" value="1"/>
</dbReference>
<proteinExistence type="predicted"/>
<dbReference type="AlphaFoldDB" id="A0A318EV28"/>
<dbReference type="Proteomes" id="UP000247523">
    <property type="component" value="Unassembled WGS sequence"/>
</dbReference>